<dbReference type="Proteomes" id="UP001440984">
    <property type="component" value="Unassembled WGS sequence"/>
</dbReference>
<evidence type="ECO:0000256" key="2">
    <source>
        <dbReference type="ARBA" id="ARBA00023125"/>
    </source>
</evidence>
<evidence type="ECO:0000256" key="1">
    <source>
        <dbReference type="ARBA" id="ARBA00023015"/>
    </source>
</evidence>
<keyword evidence="3" id="KW-0804">Transcription</keyword>
<keyword evidence="1" id="KW-0805">Transcription regulation</keyword>
<dbReference type="Gene3D" id="3.40.50.2300">
    <property type="match status" value="2"/>
</dbReference>
<keyword evidence="2" id="KW-0238">DNA-binding</keyword>
<dbReference type="RefSeq" id="WP_348956262.1">
    <property type="nucleotide sequence ID" value="NZ_JBDZYD010000018.1"/>
</dbReference>
<dbReference type="EMBL" id="JBDZYD010000018">
    <property type="protein sequence ID" value="MEQ0565181.1"/>
    <property type="molecule type" value="Genomic_DNA"/>
</dbReference>
<gene>
    <name evidence="5" type="ORF">ABJI51_39410</name>
</gene>
<evidence type="ECO:0000256" key="3">
    <source>
        <dbReference type="ARBA" id="ARBA00023163"/>
    </source>
</evidence>
<name>A0ABV0LSA6_9PSEU</name>
<proteinExistence type="predicted"/>
<evidence type="ECO:0000313" key="6">
    <source>
        <dbReference type="Proteomes" id="UP001440984"/>
    </source>
</evidence>
<organism evidence="5 6">
    <name type="scientific">Amycolatopsis melonis</name>
    <dbReference type="NCBI Taxonomy" id="3156488"/>
    <lineage>
        <taxon>Bacteria</taxon>
        <taxon>Bacillati</taxon>
        <taxon>Actinomycetota</taxon>
        <taxon>Actinomycetes</taxon>
        <taxon>Pseudonocardiales</taxon>
        <taxon>Pseudonocardiaceae</taxon>
        <taxon>Amycolatopsis</taxon>
    </lineage>
</organism>
<dbReference type="InterPro" id="IPR046335">
    <property type="entry name" value="LacI/GalR-like_sensor"/>
</dbReference>
<dbReference type="SUPFAM" id="SSF53822">
    <property type="entry name" value="Periplasmic binding protein-like I"/>
    <property type="match status" value="1"/>
</dbReference>
<accession>A0ABV0LSA6</accession>
<sequence length="53" mass="5460">MFAAVTDPPLTTVSQPVEALGAQAARELLAVLGGATGRRRVVLDTALVIRESA</sequence>
<protein>
    <submittedName>
        <fullName evidence="5">Substrate-binding domain-containing protein</fullName>
    </submittedName>
</protein>
<comment type="caution">
    <text evidence="5">The sequence shown here is derived from an EMBL/GenBank/DDBJ whole genome shotgun (WGS) entry which is preliminary data.</text>
</comment>
<dbReference type="Pfam" id="PF13377">
    <property type="entry name" value="Peripla_BP_3"/>
    <property type="match status" value="1"/>
</dbReference>
<dbReference type="InterPro" id="IPR028082">
    <property type="entry name" value="Peripla_BP_I"/>
</dbReference>
<reference evidence="5 6" key="1">
    <citation type="submission" date="2024-05" db="EMBL/GenBank/DDBJ databases">
        <authorList>
            <person name="Zhao H."/>
            <person name="Xu Y."/>
            <person name="Lin S."/>
            <person name="Spain J.C."/>
            <person name="Zhou N.-Y."/>
        </authorList>
    </citation>
    <scope>NUCLEOTIDE SEQUENCE [LARGE SCALE GENOMIC DNA]</scope>
    <source>
        <strain evidence="5 6">NEAU-NG30</strain>
    </source>
</reference>
<keyword evidence="6" id="KW-1185">Reference proteome</keyword>
<feature type="domain" description="Transcriptional regulator LacI/GalR-like sensor" evidence="4">
    <location>
        <begin position="3"/>
        <end position="52"/>
    </location>
</feature>
<evidence type="ECO:0000313" key="5">
    <source>
        <dbReference type="EMBL" id="MEQ0565181.1"/>
    </source>
</evidence>
<evidence type="ECO:0000259" key="4">
    <source>
        <dbReference type="Pfam" id="PF13377"/>
    </source>
</evidence>